<evidence type="ECO:0000313" key="2">
    <source>
        <dbReference type="Proteomes" id="UP000614350"/>
    </source>
</evidence>
<keyword evidence="2" id="KW-1185">Reference proteome</keyword>
<sequence length="109" mass="12359">MAEPVCVCDIDFEPVRLWSGSKVTSLDFSNPTREYAVIASGFRERSIMFEEVMDEQIDLHELPVNEHRPTNKCELVGTQTNPDALRFMDVTSVQPFSLQRKRTPCGLGP</sequence>
<reference evidence="1" key="1">
    <citation type="journal article" date="2020" name="G3 (Bethesda)">
        <title>High-Quality Assemblies for Three Invasive Social Wasps from the &lt;i&gt;Vespula&lt;/i&gt; Genus.</title>
        <authorList>
            <person name="Harrop T.W.R."/>
            <person name="Guhlin J."/>
            <person name="McLaughlin G.M."/>
            <person name="Permina E."/>
            <person name="Stockwell P."/>
            <person name="Gilligan J."/>
            <person name="Le Lec M.F."/>
            <person name="Gruber M.A.M."/>
            <person name="Quinn O."/>
            <person name="Lovegrove M."/>
            <person name="Duncan E.J."/>
            <person name="Remnant E.J."/>
            <person name="Van Eeckhoven J."/>
            <person name="Graham B."/>
            <person name="Knapp R.A."/>
            <person name="Langford K.W."/>
            <person name="Kronenberg Z."/>
            <person name="Press M.O."/>
            <person name="Eacker S.M."/>
            <person name="Wilson-Rankin E.E."/>
            <person name="Purcell J."/>
            <person name="Lester P.J."/>
            <person name="Dearden P.K."/>
        </authorList>
    </citation>
    <scope>NUCLEOTIDE SEQUENCE</scope>
    <source>
        <strain evidence="1">Marl-1</strain>
    </source>
</reference>
<accession>A0A834N432</accession>
<organism evidence="1 2">
    <name type="scientific">Vespula vulgaris</name>
    <name type="common">Yellow jacket</name>
    <name type="synonym">Wasp</name>
    <dbReference type="NCBI Taxonomy" id="7454"/>
    <lineage>
        <taxon>Eukaryota</taxon>
        <taxon>Metazoa</taxon>
        <taxon>Ecdysozoa</taxon>
        <taxon>Arthropoda</taxon>
        <taxon>Hexapoda</taxon>
        <taxon>Insecta</taxon>
        <taxon>Pterygota</taxon>
        <taxon>Neoptera</taxon>
        <taxon>Endopterygota</taxon>
        <taxon>Hymenoptera</taxon>
        <taxon>Apocrita</taxon>
        <taxon>Aculeata</taxon>
        <taxon>Vespoidea</taxon>
        <taxon>Vespidae</taxon>
        <taxon>Vespinae</taxon>
        <taxon>Vespula</taxon>
    </lineage>
</organism>
<gene>
    <name evidence="1" type="ORF">HZH66_008204</name>
</gene>
<proteinExistence type="predicted"/>
<dbReference type="Proteomes" id="UP000614350">
    <property type="component" value="Unassembled WGS sequence"/>
</dbReference>
<evidence type="ECO:0000313" key="1">
    <source>
        <dbReference type="EMBL" id="KAF7395030.1"/>
    </source>
</evidence>
<name>A0A834N432_VESVU</name>
<protein>
    <submittedName>
        <fullName evidence="1">Uncharacterized protein</fullName>
    </submittedName>
</protein>
<comment type="caution">
    <text evidence="1">The sequence shown here is derived from an EMBL/GenBank/DDBJ whole genome shotgun (WGS) entry which is preliminary data.</text>
</comment>
<dbReference type="EMBL" id="JACSEA010000008">
    <property type="protein sequence ID" value="KAF7395030.1"/>
    <property type="molecule type" value="Genomic_DNA"/>
</dbReference>
<dbReference type="AlphaFoldDB" id="A0A834N432"/>